<dbReference type="Pfam" id="PF01564">
    <property type="entry name" value="Spermine_synth"/>
    <property type="match status" value="1"/>
</dbReference>
<accession>A0A8S4RJ92</accession>
<dbReference type="NCBIfam" id="NF002010">
    <property type="entry name" value="PRK00811.1"/>
    <property type="match status" value="1"/>
</dbReference>
<comment type="caution">
    <text evidence="5">The sequence shown here is derived from an EMBL/GenBank/DDBJ whole genome shotgun (WGS) entry which is preliminary data.</text>
</comment>
<feature type="active site" description="Proton acceptor" evidence="3">
    <location>
        <position position="161"/>
    </location>
</feature>
<sequence>MDTIKKNWYSESCELWPGSTFSFEVKEVLHDERSLYQHIQVFDTISLGKVLVLDGIIQCTEKDEFSYQEMISFLPLCCHPNPEKVLIVGGGDGGVARDVAKHPQVKEIVQVEIDAMVIEVSKKYLKFMSVGFDNKKMTLHVGDGFEFMKNHSHEFDVIITDSSDPVGPAVNLFQENYFSLMKSALKPNGIVCSQAGTYWDSMELVKNTLKICKNQFPVAAYATTSVPTYPCGQIGFVIGSLDGNANLLNPVREFSLEQLKNMDLKYYNSDVHKASFSLPSFVRYEIEP</sequence>
<dbReference type="Pfam" id="PF17284">
    <property type="entry name" value="Spermine_synt_N"/>
    <property type="match status" value="1"/>
</dbReference>
<dbReference type="GO" id="GO:0005829">
    <property type="term" value="C:cytosol"/>
    <property type="evidence" value="ECO:0007669"/>
    <property type="project" value="TreeGrafter"/>
</dbReference>
<dbReference type="OrthoDB" id="38125at2759"/>
<evidence type="ECO:0000313" key="5">
    <source>
        <dbReference type="EMBL" id="CAH2236699.1"/>
    </source>
</evidence>
<dbReference type="NCBIfam" id="TIGR00417">
    <property type="entry name" value="speE"/>
    <property type="match status" value="1"/>
</dbReference>
<evidence type="ECO:0000259" key="4">
    <source>
        <dbReference type="PROSITE" id="PS51006"/>
    </source>
</evidence>
<dbReference type="InterPro" id="IPR001045">
    <property type="entry name" value="Spermi_synthase"/>
</dbReference>
<dbReference type="InterPro" id="IPR037163">
    <property type="entry name" value="Spermidine_synt_N_sf"/>
</dbReference>
<keyword evidence="6" id="KW-1185">Reference proteome</keyword>
<evidence type="ECO:0000256" key="1">
    <source>
        <dbReference type="ARBA" id="ARBA00007867"/>
    </source>
</evidence>
<dbReference type="AlphaFoldDB" id="A0A8S4RJ92"/>
<gene>
    <name evidence="5" type="primary">jg20917</name>
    <name evidence="5" type="ORF">PAEG_LOCUS14051</name>
</gene>
<evidence type="ECO:0000313" key="6">
    <source>
        <dbReference type="Proteomes" id="UP000838756"/>
    </source>
</evidence>
<dbReference type="CDD" id="cd02440">
    <property type="entry name" value="AdoMet_MTases"/>
    <property type="match status" value="1"/>
</dbReference>
<dbReference type="GO" id="GO:0008295">
    <property type="term" value="P:spermidine biosynthetic process"/>
    <property type="evidence" value="ECO:0007669"/>
    <property type="project" value="TreeGrafter"/>
</dbReference>
<feature type="domain" description="PABS" evidence="4">
    <location>
        <begin position="6"/>
        <end position="241"/>
    </location>
</feature>
<dbReference type="GO" id="GO:0004766">
    <property type="term" value="F:spermidine synthase activity"/>
    <property type="evidence" value="ECO:0007669"/>
    <property type="project" value="TreeGrafter"/>
</dbReference>
<dbReference type="SUPFAM" id="SSF53335">
    <property type="entry name" value="S-adenosyl-L-methionine-dependent methyltransferases"/>
    <property type="match status" value="1"/>
</dbReference>
<dbReference type="HAMAP" id="MF_00198">
    <property type="entry name" value="Spermidine_synth"/>
    <property type="match status" value="1"/>
</dbReference>
<proteinExistence type="inferred from homology"/>
<name>A0A8S4RJ92_9NEOP</name>
<evidence type="ECO:0000256" key="3">
    <source>
        <dbReference type="PROSITE-ProRule" id="PRU00354"/>
    </source>
</evidence>
<dbReference type="PANTHER" id="PTHR11558:SF11">
    <property type="entry name" value="SPERMIDINE SYNTHASE"/>
    <property type="match status" value="1"/>
</dbReference>
<dbReference type="Proteomes" id="UP000838756">
    <property type="component" value="Unassembled WGS sequence"/>
</dbReference>
<dbReference type="InterPro" id="IPR029063">
    <property type="entry name" value="SAM-dependent_MTases_sf"/>
</dbReference>
<comment type="similarity">
    <text evidence="1">Belongs to the spermidine/spermine synthase family.</text>
</comment>
<dbReference type="PROSITE" id="PS51006">
    <property type="entry name" value="PABS_2"/>
    <property type="match status" value="1"/>
</dbReference>
<dbReference type="Gene3D" id="3.40.50.150">
    <property type="entry name" value="Vaccinia Virus protein VP39"/>
    <property type="match status" value="1"/>
</dbReference>
<reference evidence="5" key="1">
    <citation type="submission" date="2022-03" db="EMBL/GenBank/DDBJ databases">
        <authorList>
            <person name="Lindestad O."/>
        </authorList>
    </citation>
    <scope>NUCLEOTIDE SEQUENCE</scope>
</reference>
<dbReference type="InterPro" id="IPR030374">
    <property type="entry name" value="PABS"/>
</dbReference>
<dbReference type="InterPro" id="IPR035246">
    <property type="entry name" value="Spermidine_synt_N"/>
</dbReference>
<dbReference type="NCBIfam" id="NF037959">
    <property type="entry name" value="MFS_SpdSyn"/>
    <property type="match status" value="1"/>
</dbReference>
<dbReference type="PANTHER" id="PTHR11558">
    <property type="entry name" value="SPERMIDINE/SPERMINE SYNTHASE"/>
    <property type="match status" value="1"/>
</dbReference>
<keyword evidence="3" id="KW-0620">Polyamine biosynthesis</keyword>
<keyword evidence="2 3" id="KW-0808">Transferase</keyword>
<evidence type="ECO:0000256" key="2">
    <source>
        <dbReference type="ARBA" id="ARBA00022679"/>
    </source>
</evidence>
<organism evidence="5 6">
    <name type="scientific">Pararge aegeria aegeria</name>
    <dbReference type="NCBI Taxonomy" id="348720"/>
    <lineage>
        <taxon>Eukaryota</taxon>
        <taxon>Metazoa</taxon>
        <taxon>Ecdysozoa</taxon>
        <taxon>Arthropoda</taxon>
        <taxon>Hexapoda</taxon>
        <taxon>Insecta</taxon>
        <taxon>Pterygota</taxon>
        <taxon>Neoptera</taxon>
        <taxon>Endopterygota</taxon>
        <taxon>Lepidoptera</taxon>
        <taxon>Glossata</taxon>
        <taxon>Ditrysia</taxon>
        <taxon>Papilionoidea</taxon>
        <taxon>Nymphalidae</taxon>
        <taxon>Satyrinae</taxon>
        <taxon>Satyrini</taxon>
        <taxon>Parargina</taxon>
        <taxon>Pararge</taxon>
    </lineage>
</organism>
<dbReference type="EMBL" id="CAKXAJ010025217">
    <property type="protein sequence ID" value="CAH2236699.1"/>
    <property type="molecule type" value="Genomic_DNA"/>
</dbReference>
<dbReference type="FunFam" id="3.40.50.150:FF:000013">
    <property type="entry name" value="Spermidine synthase"/>
    <property type="match status" value="1"/>
</dbReference>
<protein>
    <submittedName>
        <fullName evidence="5">Jg20917 protein</fullName>
    </submittedName>
</protein>
<dbReference type="Gene3D" id="2.30.140.10">
    <property type="entry name" value="Spermidine synthase, tetramerisation domain"/>
    <property type="match status" value="1"/>
</dbReference>